<sequence>MVVRAEAVTLERVLHDDAGACERLVRVNDASSRFFLALSDRGRLVETVCFTPSRRAPGADASDTARGGGLDAVRRAYDVRGRADDERGERSSSHGWTRRHASFHGASPAVDASSSIDGDVSIVAQRDGTVCAWRRAKTGDWAVLGEAAYAGAVAKAVEAFGKGDAWRGDVTRVVACTTDGGDSEGRIFAVTLSEDESEAGKTWLVVREVRVDVAASGDAKSTEVAVSARYDDAIDLVQGNTSDVFWVVTRSGVMYRWSVTKLRATARADVGMKIAERLGARDQSVDLVTCRSFPDGDLVCVDVKTRRVFAIKSTASGSITFDELSVLGADSFRAGERVVAAARHGAFLWIVAVFIATDSESTTTMAMIRVFHTTTGACVASAEVPSAPGLAEFSSTIELVNAGSSGMYVRMPASDGGKSAIFRCAISIPRSLANAIRPILDDPTAFDATLVDRSLSEIETYGASVEALVRALVLVRRELASEPGTFKVPREASTAMTQKHARASCALAPALLLKAQLTGRFDDVASARWAFAAKDCLEMMEKASASGDLGAFSRLASDSLTLARDALLDAQQTTAASDTKGKDSSSVETSDMSSMYATVRELESFRGRDAALPAGAWAGARALKDFQSDTMLERFIDAVWCDETMRFPTVCEDASKMARDIADAAASKLSRARAEESSGTSAMFAPFEAMTFLMYRIAPQCAVAFIDAVAIKTKLPRVELAKRALTTTESPKAHFARFGDSVAAEALTRAVVETLCAADFARTGLYVALTFAGVTEKRSRSEETASGRRGKTTAAGWTLAHDVLRAELDRRRTNSDASDIRRFAVEAFDIMGKLFRTLIEDWNEMPFVQSREDVDVDVAAELILRAADVVREVYEDADSIEEPFTSSSRILDLAHDYSMTMTEACVAAARGETPHANVDSLERLIRVASRTLVRDRATT</sequence>
<keyword evidence="3" id="KW-1185">Reference proteome</keyword>
<dbReference type="RefSeq" id="XP_022840870.1">
    <property type="nucleotide sequence ID" value="XM_022985192.1"/>
</dbReference>
<reference evidence="2 3" key="2">
    <citation type="journal article" date="2014" name="BMC Genomics">
        <title>An improved genome of the model marine alga Ostreococcus tauri unfolds by assessing Illumina de novo assemblies.</title>
        <authorList>
            <person name="Blanc-Mathieu R."/>
            <person name="Verhelst B."/>
            <person name="Derelle E."/>
            <person name="Rombauts S."/>
            <person name="Bouget F.Y."/>
            <person name="Carre I."/>
            <person name="Chateau A."/>
            <person name="Eyre-Walker A."/>
            <person name="Grimsley N."/>
            <person name="Moreau H."/>
            <person name="Piegu B."/>
            <person name="Rivals E."/>
            <person name="Schackwitz W."/>
            <person name="Van de Peer Y."/>
            <person name="Piganeau G."/>
        </authorList>
    </citation>
    <scope>NUCLEOTIDE SEQUENCE [LARGE SCALE GENOMIC DNA]</scope>
    <source>
        <strain evidence="3">OTTH 0595 / CCAP 157/2 / RCC745</strain>
    </source>
</reference>
<dbReference type="AlphaFoldDB" id="A0A096P9L6"/>
<dbReference type="OrthoDB" id="10586684at2759"/>
<dbReference type="KEGG" id="ota:OT_ostta02g05110"/>
<organism evidence="2 3">
    <name type="scientific">Ostreococcus tauri</name>
    <name type="common">Marine green alga</name>
    <dbReference type="NCBI Taxonomy" id="70448"/>
    <lineage>
        <taxon>Eukaryota</taxon>
        <taxon>Viridiplantae</taxon>
        <taxon>Chlorophyta</taxon>
        <taxon>Mamiellophyceae</taxon>
        <taxon>Mamiellales</taxon>
        <taxon>Bathycoccaceae</taxon>
        <taxon>Ostreococcus</taxon>
    </lineage>
</organism>
<dbReference type="GeneID" id="9837108"/>
<dbReference type="EMBL" id="CAID01000002">
    <property type="protein sequence ID" value="CEG01270.1"/>
    <property type="molecule type" value="Genomic_DNA"/>
</dbReference>
<name>A0A096P9L6_OSTTA</name>
<protein>
    <submittedName>
        <fullName evidence="2">Zinc finger, DPH-type</fullName>
    </submittedName>
</protein>
<feature type="compositionally biased region" description="Basic and acidic residues" evidence="1">
    <location>
        <begin position="81"/>
        <end position="92"/>
    </location>
</feature>
<dbReference type="InParanoid" id="A0A096P9L6"/>
<dbReference type="InterPro" id="IPR011047">
    <property type="entry name" value="Quinoprotein_ADH-like_sf"/>
</dbReference>
<comment type="caution">
    <text evidence="2">The sequence shown here is derived from an EMBL/GenBank/DDBJ whole genome shotgun (WGS) entry which is preliminary data.</text>
</comment>
<evidence type="ECO:0000256" key="1">
    <source>
        <dbReference type="SAM" id="MobiDB-lite"/>
    </source>
</evidence>
<reference evidence="3" key="1">
    <citation type="journal article" date="2006" name="Proc. Natl. Acad. Sci. U.S.A.">
        <title>Genome analysis of the smallest free-living eukaryote Ostreococcus tauri unveils many unique features.</title>
        <authorList>
            <person name="Derelle E."/>
            <person name="Ferraz C."/>
            <person name="Rombauts S."/>
            <person name="Rouze P."/>
            <person name="Worden A.Z."/>
            <person name="Robbens S."/>
            <person name="Partensky F."/>
            <person name="Degroeve S."/>
            <person name="Echeynie S."/>
            <person name="Cooke R."/>
            <person name="Saeys Y."/>
            <person name="Wuyts J."/>
            <person name="Jabbari K."/>
            <person name="Bowler C."/>
            <person name="Panaud O."/>
            <person name="Piegu B."/>
            <person name="Ball S.G."/>
            <person name="Ral J.-P."/>
            <person name="Bouget F.-Y."/>
            <person name="Piganeau G."/>
            <person name="De Baets B."/>
            <person name="Picard A."/>
            <person name="Delseny M."/>
            <person name="Demaille J."/>
            <person name="Van de Peer Y."/>
            <person name="Moreau H."/>
        </authorList>
    </citation>
    <scope>NUCLEOTIDE SEQUENCE [LARGE SCALE GENOMIC DNA]</scope>
    <source>
        <strain evidence="3">OTTH 0595 / CCAP 157/2 / RCC745</strain>
    </source>
</reference>
<proteinExistence type="predicted"/>
<evidence type="ECO:0000313" key="2">
    <source>
        <dbReference type="EMBL" id="CEG01270.1"/>
    </source>
</evidence>
<gene>
    <name evidence="2" type="ORF">OT_ostta02g05110</name>
</gene>
<accession>A0A096P9L6</accession>
<dbReference type="SUPFAM" id="SSF50998">
    <property type="entry name" value="Quinoprotein alcohol dehydrogenase-like"/>
    <property type="match status" value="1"/>
</dbReference>
<feature type="region of interest" description="Disordered" evidence="1">
    <location>
        <begin position="81"/>
        <end position="100"/>
    </location>
</feature>
<dbReference type="Proteomes" id="UP000009170">
    <property type="component" value="Unassembled WGS sequence"/>
</dbReference>
<evidence type="ECO:0000313" key="3">
    <source>
        <dbReference type="Proteomes" id="UP000009170"/>
    </source>
</evidence>